<dbReference type="EMBL" id="CP060718">
    <property type="protein sequence ID" value="QNN67768.1"/>
    <property type="molecule type" value="Genomic_DNA"/>
</dbReference>
<dbReference type="KEGG" id="slut:H9L13_02200"/>
<name>A0A7G9SIU3_9SPHN</name>
<proteinExistence type="predicted"/>
<dbReference type="Proteomes" id="UP000515971">
    <property type="component" value="Chromosome"/>
</dbReference>
<organism evidence="2 3">
    <name type="scientific">Sphingomonas lutea</name>
    <dbReference type="NCBI Taxonomy" id="1045317"/>
    <lineage>
        <taxon>Bacteria</taxon>
        <taxon>Pseudomonadati</taxon>
        <taxon>Pseudomonadota</taxon>
        <taxon>Alphaproteobacteria</taxon>
        <taxon>Sphingomonadales</taxon>
        <taxon>Sphingomonadaceae</taxon>
        <taxon>Sphingomonas</taxon>
    </lineage>
</organism>
<sequence length="113" mass="11719">MASVSPSETAYEDRRAFPRVSVALPAFLQANGGRHSVQLLDLSAGGAKLACAAPIPVGTGVILDCGTLALAAEVRWDGPGILGVAFDRPMDAREVAAMARRSTALEARMNAAR</sequence>
<evidence type="ECO:0000313" key="2">
    <source>
        <dbReference type="EMBL" id="QNN67768.1"/>
    </source>
</evidence>
<protein>
    <submittedName>
        <fullName evidence="2">PilZ domain-containing protein</fullName>
    </submittedName>
</protein>
<accession>A0A7G9SIU3</accession>
<dbReference type="RefSeq" id="WP_187538637.1">
    <property type="nucleotide sequence ID" value="NZ_BAABJT010000001.1"/>
</dbReference>
<gene>
    <name evidence="2" type="ORF">H9L13_02200</name>
</gene>
<evidence type="ECO:0000259" key="1">
    <source>
        <dbReference type="Pfam" id="PF07238"/>
    </source>
</evidence>
<evidence type="ECO:0000313" key="3">
    <source>
        <dbReference type="Proteomes" id="UP000515971"/>
    </source>
</evidence>
<dbReference type="Gene3D" id="2.40.10.220">
    <property type="entry name" value="predicted glycosyltransferase like domains"/>
    <property type="match status" value="1"/>
</dbReference>
<dbReference type="Pfam" id="PF07238">
    <property type="entry name" value="PilZ"/>
    <property type="match status" value="1"/>
</dbReference>
<dbReference type="InterPro" id="IPR009875">
    <property type="entry name" value="PilZ_domain"/>
</dbReference>
<keyword evidence="3" id="KW-1185">Reference proteome</keyword>
<reference evidence="2 3" key="1">
    <citation type="submission" date="2020-08" db="EMBL/GenBank/DDBJ databases">
        <title>Genome sequence of Sphingomonas lutea KCTC 23642T.</title>
        <authorList>
            <person name="Hyun D.-W."/>
            <person name="Bae J.-W."/>
        </authorList>
    </citation>
    <scope>NUCLEOTIDE SEQUENCE [LARGE SCALE GENOMIC DNA]</scope>
    <source>
        <strain evidence="2 3">KCTC 23642</strain>
    </source>
</reference>
<dbReference type="SUPFAM" id="SSF141371">
    <property type="entry name" value="PilZ domain-like"/>
    <property type="match status" value="1"/>
</dbReference>
<dbReference type="GO" id="GO:0035438">
    <property type="term" value="F:cyclic-di-GMP binding"/>
    <property type="evidence" value="ECO:0007669"/>
    <property type="project" value="InterPro"/>
</dbReference>
<feature type="domain" description="PilZ" evidence="1">
    <location>
        <begin position="13"/>
        <end position="98"/>
    </location>
</feature>
<dbReference type="AlphaFoldDB" id="A0A7G9SIU3"/>